<proteinExistence type="predicted"/>
<comment type="caution">
    <text evidence="3">The sequence shown here is derived from an EMBL/GenBank/DDBJ whole genome shotgun (WGS) entry which is preliminary data.</text>
</comment>
<name>A0A815KP82_ADIRI</name>
<dbReference type="EMBL" id="CAJNOJ010000286">
    <property type="protein sequence ID" value="CAF1370041.1"/>
    <property type="molecule type" value="Genomic_DNA"/>
</dbReference>
<dbReference type="Proteomes" id="UP000663828">
    <property type="component" value="Unassembled WGS sequence"/>
</dbReference>
<evidence type="ECO:0000313" key="3">
    <source>
        <dbReference type="EMBL" id="CAF1393675.1"/>
    </source>
</evidence>
<evidence type="ECO:0000313" key="4">
    <source>
        <dbReference type="Proteomes" id="UP000663828"/>
    </source>
</evidence>
<evidence type="ECO:0000313" key="2">
    <source>
        <dbReference type="EMBL" id="CAF1370041.1"/>
    </source>
</evidence>
<reference evidence="3" key="1">
    <citation type="submission" date="2021-02" db="EMBL/GenBank/DDBJ databases">
        <authorList>
            <person name="Nowell W R."/>
        </authorList>
    </citation>
    <scope>NUCLEOTIDE SEQUENCE</scope>
</reference>
<dbReference type="Proteomes" id="UP000663852">
    <property type="component" value="Unassembled WGS sequence"/>
</dbReference>
<organism evidence="3 4">
    <name type="scientific">Adineta ricciae</name>
    <name type="common">Rotifer</name>
    <dbReference type="NCBI Taxonomy" id="249248"/>
    <lineage>
        <taxon>Eukaryota</taxon>
        <taxon>Metazoa</taxon>
        <taxon>Spiralia</taxon>
        <taxon>Gnathifera</taxon>
        <taxon>Rotifera</taxon>
        <taxon>Eurotatoria</taxon>
        <taxon>Bdelloidea</taxon>
        <taxon>Adinetida</taxon>
        <taxon>Adinetidae</taxon>
        <taxon>Adineta</taxon>
    </lineage>
</organism>
<gene>
    <name evidence="2" type="ORF">EDS130_LOCUS34321</name>
    <name evidence="3" type="ORF">XAT740_LOCUS33744</name>
</gene>
<dbReference type="SUPFAM" id="SSF69318">
    <property type="entry name" value="Integrin alpha N-terminal domain"/>
    <property type="match status" value="1"/>
</dbReference>
<dbReference type="Pfam" id="PF13517">
    <property type="entry name" value="FG-GAP_3"/>
    <property type="match status" value="1"/>
</dbReference>
<dbReference type="InterPro" id="IPR013517">
    <property type="entry name" value="FG-GAP"/>
</dbReference>
<evidence type="ECO:0000256" key="1">
    <source>
        <dbReference type="ARBA" id="ARBA00022729"/>
    </source>
</evidence>
<keyword evidence="4" id="KW-1185">Reference proteome</keyword>
<protein>
    <recommendedName>
        <fullName evidence="5">VCBS repeat-containing protein</fullName>
    </recommendedName>
</protein>
<dbReference type="Gene3D" id="2.30.30.100">
    <property type="match status" value="1"/>
</dbReference>
<keyword evidence="1" id="KW-0732">Signal</keyword>
<evidence type="ECO:0008006" key="5">
    <source>
        <dbReference type="Google" id="ProtNLM"/>
    </source>
</evidence>
<sequence>MFHNQVTYPTNSNPQSIAAMDLNNDDMPDIVVANNADHTVSVLHNVGDGTFLGQPAYAAGAYAQSPIVADLNGDNKSDIVVANSRSNNIGCFLASLGIDYELVSLFCSP</sequence>
<dbReference type="EMBL" id="CAJNOR010003246">
    <property type="protein sequence ID" value="CAF1393675.1"/>
    <property type="molecule type" value="Genomic_DNA"/>
</dbReference>
<dbReference type="PANTHER" id="PTHR46580">
    <property type="entry name" value="SENSOR KINASE-RELATED"/>
    <property type="match status" value="1"/>
</dbReference>
<dbReference type="AlphaFoldDB" id="A0A815KP82"/>
<dbReference type="OrthoDB" id="10055444at2759"/>
<dbReference type="InterPro" id="IPR028994">
    <property type="entry name" value="Integrin_alpha_N"/>
</dbReference>
<accession>A0A815KP82</accession>